<gene>
    <name evidence="4" type="ORF">KME65_03430</name>
</gene>
<sequence>MPEYLSPGVYVEETSFRARSIEGVATSTAGFVGQCRFGPIEGEPQLITSFDEFERYYGTLNDLNFSGVPAVNYLAHAVNLFFENGGKRVYISRIFEPAATATVDDSTATGDDLIVAPNQTRFRARFPGHAGNLSLLVDGTRSGNLLTGIAGSRVVNGLRPGDMVETNNGPAKSRQIGVASTNNPITGDALAVNDVYYAHFDDQGDLTLTNNANIDLDIQAPALESVQKVTLSVRAVSVVDGREDAYQGLSTHPASDQFIGRVLRHQDPDNGVEPPVDRTARIYLQTTTVPAIEPARYSYASELLLALLSDPNHRQLMRDGDDGIQAPPDAFAGGGVDHTATGLVAIGDVEDVAIVAAPGAAALGSADDRQSVRNFLIAHCENLRYRFAILSADQNHDTAGIREVRGQHDSKYAALYYPWLVVRNPFNSIGQGRDTLLLPPDGAMAGVYARSDIERGVHKAPANEVVRNVLRFSRNVNKGQQDTLNPEGINCLRFFEGRGYRVWGARTISSDPEWTYLNVRRLFIFMEHSIDNGTQWAVFEPNNETLWLKIRLTIESFLYDVWRTGALMGTKPEEAYFVRCDRTTMSQGDLDNGRLVCLIGVAPTKPAEFVIFRIGQWTADASIL</sequence>
<protein>
    <submittedName>
        <fullName evidence="4">Phage tail sheath subtilisin-like domain-containing protein</fullName>
    </submittedName>
</protein>
<evidence type="ECO:0000259" key="2">
    <source>
        <dbReference type="Pfam" id="PF04984"/>
    </source>
</evidence>
<evidence type="ECO:0000313" key="4">
    <source>
        <dbReference type="EMBL" id="MBT2987994.1"/>
    </source>
</evidence>
<dbReference type="InterPro" id="IPR035089">
    <property type="entry name" value="Phage_sheath_subtilisin"/>
</dbReference>
<evidence type="ECO:0000259" key="3">
    <source>
        <dbReference type="Pfam" id="PF17482"/>
    </source>
</evidence>
<reference evidence="4 5" key="1">
    <citation type="submission" date="2021-05" db="EMBL/GenBank/DDBJ databases">
        <title>Genetic and Functional Diversity in Clade A Lucinid endosymbionts from the Bahamas.</title>
        <authorList>
            <person name="Giani N.M."/>
            <person name="Engel A.S."/>
            <person name="Campbell B.J."/>
        </authorList>
    </citation>
    <scope>NUCLEOTIDE SEQUENCE [LARGE SCALE GENOMIC DNA]</scope>
    <source>
        <strain evidence="4">LUC16012Gg_MoonRockCtena</strain>
    </source>
</reference>
<proteinExistence type="inferred from homology"/>
<comment type="caution">
    <text evidence="4">The sequence shown here is derived from an EMBL/GenBank/DDBJ whole genome shotgun (WGS) entry which is preliminary data.</text>
</comment>
<name>A0A944QTJ4_9GAMM</name>
<dbReference type="Proteomes" id="UP000770889">
    <property type="component" value="Unassembled WGS sequence"/>
</dbReference>
<evidence type="ECO:0000313" key="5">
    <source>
        <dbReference type="Proteomes" id="UP000770889"/>
    </source>
</evidence>
<dbReference type="PANTHER" id="PTHR35861:SF1">
    <property type="entry name" value="PHAGE TAIL SHEATH PROTEIN"/>
    <property type="match status" value="1"/>
</dbReference>
<dbReference type="Pfam" id="PF04984">
    <property type="entry name" value="Phage_sheath_1"/>
    <property type="match status" value="1"/>
</dbReference>
<comment type="similarity">
    <text evidence="1">Belongs to the myoviridae tail sheath protein family.</text>
</comment>
<dbReference type="Pfam" id="PF17482">
    <property type="entry name" value="Phage_sheath_1C"/>
    <property type="match status" value="1"/>
</dbReference>
<dbReference type="EMBL" id="JAHHGM010000002">
    <property type="protein sequence ID" value="MBT2987994.1"/>
    <property type="molecule type" value="Genomic_DNA"/>
</dbReference>
<dbReference type="PANTHER" id="PTHR35861">
    <property type="match status" value="1"/>
</dbReference>
<evidence type="ECO:0000256" key="1">
    <source>
        <dbReference type="ARBA" id="ARBA00008005"/>
    </source>
</evidence>
<feature type="domain" description="Tail sheath protein subtilisin-like" evidence="2">
    <location>
        <begin position="349"/>
        <end position="507"/>
    </location>
</feature>
<dbReference type="InterPro" id="IPR052042">
    <property type="entry name" value="Tail_sheath_structural"/>
</dbReference>
<dbReference type="InterPro" id="IPR020287">
    <property type="entry name" value="Tail_sheath_C"/>
</dbReference>
<feature type="domain" description="Tail sheath protein C-terminal" evidence="3">
    <location>
        <begin position="509"/>
        <end position="614"/>
    </location>
</feature>
<dbReference type="Gene3D" id="3.40.50.11780">
    <property type="match status" value="2"/>
</dbReference>
<organism evidence="4 5">
    <name type="scientific">Candidatus Thiodiazotropha taylori</name>
    <dbReference type="NCBI Taxonomy" id="2792791"/>
    <lineage>
        <taxon>Bacteria</taxon>
        <taxon>Pseudomonadati</taxon>
        <taxon>Pseudomonadota</taxon>
        <taxon>Gammaproteobacteria</taxon>
        <taxon>Chromatiales</taxon>
        <taxon>Sedimenticolaceae</taxon>
        <taxon>Candidatus Thiodiazotropha</taxon>
    </lineage>
</organism>
<dbReference type="AlphaFoldDB" id="A0A944QTJ4"/>
<accession>A0A944QTJ4</accession>